<comment type="caution">
    <text evidence="1">The sequence shown here is derived from an EMBL/GenBank/DDBJ whole genome shotgun (WGS) entry which is preliminary data.</text>
</comment>
<dbReference type="KEGG" id="vmi:AL543_09025"/>
<dbReference type="EMBL" id="LOSJ02000002">
    <property type="protein sequence ID" value="PNM56957.1"/>
    <property type="molecule type" value="Genomic_DNA"/>
</dbReference>
<reference evidence="1" key="1">
    <citation type="submission" date="2017-12" db="EMBL/GenBank/DDBJ databases">
        <title>FDA dAtabase for Regulatory Grade micrObial Sequences (FDA-ARGOS): Supporting development and validation of Infectious Disease Dx tests.</title>
        <authorList>
            <person name="Hoffmann M."/>
            <person name="Allard M."/>
            <person name="Evans P."/>
            <person name="Brown E."/>
            <person name="Tallon L.J."/>
            <person name="Sadzewicz L."/>
            <person name="Sengamalay N."/>
            <person name="Ott S."/>
            <person name="Godinez A."/>
            <person name="Nagaraj S."/>
            <person name="Vavikolanu K."/>
            <person name="Aluvathingal J."/>
            <person name="Nadendla S."/>
            <person name="Hobson J."/>
            <person name="Sichtig H."/>
        </authorList>
    </citation>
    <scope>NUCLEOTIDE SEQUENCE [LARGE SCALE GENOMIC DNA]</scope>
    <source>
        <strain evidence="1">FDAARGOS_113</strain>
    </source>
</reference>
<dbReference type="AlphaFoldDB" id="A0A1D8S7J1"/>
<sequence length="43" mass="4948">MVNKMLSAFELFGLESKSELYCIPKLLGVAGKKDNRVKRQIEY</sequence>
<dbReference type="OrthoDB" id="5896684at2"/>
<dbReference type="STRING" id="674.VM_00460"/>
<proteinExistence type="predicted"/>
<accession>A0A1D8S7J1</accession>
<gene>
    <name evidence="1" type="ORF">AL544_013150</name>
</gene>
<organism evidence="1 2">
    <name type="scientific">Vibrio mimicus</name>
    <dbReference type="NCBI Taxonomy" id="674"/>
    <lineage>
        <taxon>Bacteria</taxon>
        <taxon>Pseudomonadati</taxon>
        <taxon>Pseudomonadota</taxon>
        <taxon>Gammaproteobacteria</taxon>
        <taxon>Vibrionales</taxon>
        <taxon>Vibrionaceae</taxon>
        <taxon>Vibrio</taxon>
    </lineage>
</organism>
<name>A0A1D8S7J1_VIBMI</name>
<keyword evidence="2" id="KW-1185">Reference proteome</keyword>
<evidence type="ECO:0000313" key="2">
    <source>
        <dbReference type="Proteomes" id="UP000053748"/>
    </source>
</evidence>
<dbReference type="Proteomes" id="UP000053748">
    <property type="component" value="Unassembled WGS sequence"/>
</dbReference>
<evidence type="ECO:0000313" key="1">
    <source>
        <dbReference type="EMBL" id="PNM56957.1"/>
    </source>
</evidence>
<protein>
    <submittedName>
        <fullName evidence="1">Uncharacterized protein</fullName>
    </submittedName>
</protein>